<dbReference type="CDD" id="cd04301">
    <property type="entry name" value="NAT_SF"/>
    <property type="match status" value="1"/>
</dbReference>
<reference evidence="2 3" key="1">
    <citation type="submission" date="2016-11" db="EMBL/GenBank/DDBJ databases">
        <title>Trade-off between light-utilization and light-protection in marine flavobacteria.</title>
        <authorList>
            <person name="Kumagai Y."/>
        </authorList>
    </citation>
    <scope>NUCLEOTIDE SEQUENCE [LARGE SCALE GENOMIC DNA]</scope>
    <source>
        <strain evidence="2 3">NBRC 107125</strain>
    </source>
</reference>
<name>A0A1X9NGE6_9GAMM</name>
<dbReference type="InterPro" id="IPR016181">
    <property type="entry name" value="Acyl_CoA_acyltransferase"/>
</dbReference>
<dbReference type="Gene3D" id="3.40.630.30">
    <property type="match status" value="1"/>
</dbReference>
<dbReference type="PROSITE" id="PS51729">
    <property type="entry name" value="GNAT_YJDJ"/>
    <property type="match status" value="1"/>
</dbReference>
<keyword evidence="3" id="KW-1185">Reference proteome</keyword>
<dbReference type="PANTHER" id="PTHR31435">
    <property type="entry name" value="PROTEIN NATD1"/>
    <property type="match status" value="1"/>
</dbReference>
<dbReference type="Pfam" id="PF14542">
    <property type="entry name" value="Acetyltransf_CG"/>
    <property type="match status" value="1"/>
</dbReference>
<protein>
    <submittedName>
        <fullName evidence="2">N-acetyltransferase</fullName>
    </submittedName>
</protein>
<proteinExistence type="predicted"/>
<dbReference type="InterPro" id="IPR045057">
    <property type="entry name" value="Gcn5-rel_NAT"/>
</dbReference>
<dbReference type="GO" id="GO:0016740">
    <property type="term" value="F:transferase activity"/>
    <property type="evidence" value="ECO:0007669"/>
    <property type="project" value="UniProtKB-KW"/>
</dbReference>
<accession>A0A1X9NGE6</accession>
<dbReference type="STRING" id="716816.BST96_00940"/>
<organism evidence="2 3">
    <name type="scientific">Oceanicoccus sagamiensis</name>
    <dbReference type="NCBI Taxonomy" id="716816"/>
    <lineage>
        <taxon>Bacteria</taxon>
        <taxon>Pseudomonadati</taxon>
        <taxon>Pseudomonadota</taxon>
        <taxon>Gammaproteobacteria</taxon>
        <taxon>Cellvibrionales</taxon>
        <taxon>Spongiibacteraceae</taxon>
        <taxon>Oceanicoccus</taxon>
    </lineage>
</organism>
<evidence type="ECO:0000313" key="2">
    <source>
        <dbReference type="EMBL" id="ARN76251.1"/>
    </source>
</evidence>
<dbReference type="AlphaFoldDB" id="A0A1X9NGE6"/>
<evidence type="ECO:0000259" key="1">
    <source>
        <dbReference type="PROSITE" id="PS51729"/>
    </source>
</evidence>
<evidence type="ECO:0000313" key="3">
    <source>
        <dbReference type="Proteomes" id="UP000193450"/>
    </source>
</evidence>
<gene>
    <name evidence="2" type="ORF">BST96_00940</name>
</gene>
<dbReference type="OrthoDB" id="9813275at2"/>
<dbReference type="Proteomes" id="UP000193450">
    <property type="component" value="Chromosome"/>
</dbReference>
<dbReference type="SUPFAM" id="SSF55729">
    <property type="entry name" value="Acyl-CoA N-acyltransferases (Nat)"/>
    <property type="match status" value="1"/>
</dbReference>
<keyword evidence="2" id="KW-0808">Transferase</keyword>
<dbReference type="EMBL" id="CP019343">
    <property type="protein sequence ID" value="ARN76251.1"/>
    <property type="molecule type" value="Genomic_DNA"/>
</dbReference>
<feature type="domain" description="N-acetyltransferase" evidence="1">
    <location>
        <begin position="5"/>
        <end position="85"/>
    </location>
</feature>
<dbReference type="KEGG" id="osg:BST96_00940"/>
<sequence length="85" mass="9849">MANITHHHDKSCFILSVDEAREANQAILEYQLLADHGIDFTRTYVPNEFRGKGYAEKLVRQGLAWAKEEGFSVQASCWYVEKFLR</sequence>
<dbReference type="RefSeq" id="WP_085760443.1">
    <property type="nucleotide sequence ID" value="NZ_CP019343.1"/>
</dbReference>
<dbReference type="InterPro" id="IPR031165">
    <property type="entry name" value="GNAT_YJDJ"/>
</dbReference>
<dbReference type="PANTHER" id="PTHR31435:SF9">
    <property type="entry name" value="PROTEIN NATD1"/>
    <property type="match status" value="1"/>
</dbReference>